<dbReference type="GO" id="GO:0005198">
    <property type="term" value="F:structural molecule activity"/>
    <property type="evidence" value="ECO:0007669"/>
    <property type="project" value="UniProtKB-UniRule"/>
</dbReference>
<dbReference type="Gene3D" id="3.30.70.2120">
    <property type="match status" value="1"/>
</dbReference>
<evidence type="ECO:0000259" key="6">
    <source>
        <dbReference type="Pfam" id="PF00700"/>
    </source>
</evidence>
<evidence type="ECO:0000256" key="1">
    <source>
        <dbReference type="ARBA" id="ARBA00005709"/>
    </source>
</evidence>
<proteinExistence type="inferred from homology"/>
<dbReference type="PANTHER" id="PTHR42792">
    <property type="entry name" value="FLAGELLIN"/>
    <property type="match status" value="1"/>
</dbReference>
<dbReference type="PANTHER" id="PTHR42792:SF2">
    <property type="entry name" value="FLAGELLIN"/>
    <property type="match status" value="1"/>
</dbReference>
<dbReference type="Proteomes" id="UP000431269">
    <property type="component" value="Chromosome"/>
</dbReference>
<reference evidence="8" key="1">
    <citation type="submission" date="2019-12" db="EMBL/GenBank/DDBJ databases">
        <title>Complete genome of Terracaulis silvestris 0127_4.</title>
        <authorList>
            <person name="Vieira S."/>
            <person name="Riedel T."/>
            <person name="Sproer C."/>
            <person name="Pascual J."/>
            <person name="Boedeker C."/>
            <person name="Overmann J."/>
        </authorList>
    </citation>
    <scope>NUCLEOTIDE SEQUENCE [LARGE SCALE GENOMIC DNA]</scope>
    <source>
        <strain evidence="8">0127_4</strain>
    </source>
</reference>
<name>A0A6I6MKP8_9CAUL</name>
<dbReference type="InterPro" id="IPR046358">
    <property type="entry name" value="Flagellin_C"/>
</dbReference>
<comment type="function">
    <text evidence="4">Flagellin is the subunit protein which polymerizes to form the filaments of bacterial flagella.</text>
</comment>
<dbReference type="RefSeq" id="WP_158766659.1">
    <property type="nucleotide sequence ID" value="NZ_CP047045.1"/>
</dbReference>
<keyword evidence="7" id="KW-0282">Flagellum</keyword>
<evidence type="ECO:0000256" key="3">
    <source>
        <dbReference type="ARBA" id="ARBA00023143"/>
    </source>
</evidence>
<keyword evidence="7" id="KW-0969">Cilium</keyword>
<comment type="subcellular location">
    <subcellularLocation>
        <location evidence="4">Secreted</location>
    </subcellularLocation>
    <subcellularLocation>
        <location evidence="4">Bacterial flagellum</location>
    </subcellularLocation>
</comment>
<feature type="domain" description="Flagellin C-terminal" evidence="6">
    <location>
        <begin position="314"/>
        <end position="397"/>
    </location>
</feature>
<evidence type="ECO:0000313" key="7">
    <source>
        <dbReference type="EMBL" id="QGZ95830.1"/>
    </source>
</evidence>
<gene>
    <name evidence="7" type="primary">fliC</name>
    <name evidence="7" type="ORF">DSM104635_02682</name>
</gene>
<dbReference type="Pfam" id="PF00700">
    <property type="entry name" value="Flagellin_C"/>
    <property type="match status" value="1"/>
</dbReference>
<dbReference type="Pfam" id="PF00669">
    <property type="entry name" value="Flagellin_N"/>
    <property type="match status" value="1"/>
</dbReference>
<evidence type="ECO:0000256" key="2">
    <source>
        <dbReference type="ARBA" id="ARBA00011829"/>
    </source>
</evidence>
<evidence type="ECO:0000259" key="5">
    <source>
        <dbReference type="Pfam" id="PF00669"/>
    </source>
</evidence>
<dbReference type="SUPFAM" id="SSF64518">
    <property type="entry name" value="Phase 1 flagellin"/>
    <property type="match status" value="1"/>
</dbReference>
<dbReference type="InterPro" id="IPR001029">
    <property type="entry name" value="Flagellin_N"/>
</dbReference>
<dbReference type="GO" id="GO:0005576">
    <property type="term" value="C:extracellular region"/>
    <property type="evidence" value="ECO:0007669"/>
    <property type="project" value="UniProtKB-SubCell"/>
</dbReference>
<evidence type="ECO:0000256" key="4">
    <source>
        <dbReference type="RuleBase" id="RU362073"/>
    </source>
</evidence>
<comment type="similarity">
    <text evidence="1 4">Belongs to the bacterial flagellin family.</text>
</comment>
<organism evidence="7 8">
    <name type="scientific">Terricaulis silvestris</name>
    <dbReference type="NCBI Taxonomy" id="2686094"/>
    <lineage>
        <taxon>Bacteria</taxon>
        <taxon>Pseudomonadati</taxon>
        <taxon>Pseudomonadota</taxon>
        <taxon>Alphaproteobacteria</taxon>
        <taxon>Caulobacterales</taxon>
        <taxon>Caulobacteraceae</taxon>
        <taxon>Terricaulis</taxon>
    </lineage>
</organism>
<dbReference type="InterPro" id="IPR042187">
    <property type="entry name" value="Flagellin_C_sub2"/>
</dbReference>
<dbReference type="GO" id="GO:0009288">
    <property type="term" value="C:bacterial-type flagellum"/>
    <property type="evidence" value="ECO:0007669"/>
    <property type="project" value="UniProtKB-SubCell"/>
</dbReference>
<keyword evidence="4" id="KW-0964">Secreted</keyword>
<dbReference type="Gene3D" id="6.10.10.10">
    <property type="entry name" value="Flagellar export chaperone, C-terminal domain"/>
    <property type="match status" value="1"/>
</dbReference>
<protein>
    <recommendedName>
        <fullName evidence="4">Flagellin</fullName>
    </recommendedName>
</protein>
<dbReference type="AlphaFoldDB" id="A0A6I6MKP8"/>
<comment type="subunit">
    <text evidence="2">In C.crescentus, the flagellar filament is composed of multiple flagellins of 29 kDa; 27 kDa and 25 kDa.</text>
</comment>
<dbReference type="Gene3D" id="1.20.1330.10">
    <property type="entry name" value="f41 fragment of flagellin, N-terminal domain"/>
    <property type="match status" value="1"/>
</dbReference>
<sequence>MASVNTNYGALVALQSLNQTTKELDQVQNRISTGLKVATAKDNGAVFAIAQQQRGRVAALASVNDGIARASSTIDVALSAGQSISDLLIQLKDKAVAAQAGDLSTDQRAALSADFSALRSQINQIAGAATFNGANLVAAGGANLSVLMSDLSGATTGRQVASTAIAGTVPALSAYVVGNGSVTAAEDSIFSLNGVAIGTVDITATMTIADYLTAVSTATGGRVSASYNQTNGQFTYVAPEAVITTNELSIATGTPANNRSWLGQGVAAGAVTNSAVTTSVTDLDFTVDGAGALATVTSALSLSNVSNAESASAAIDTAATLLNKQLATLGSQAKALDVQKTFLGKLSDSIEAGIGNLVDADLAKESARLQSLQVKQQLGAQALSIANSAPSIVLSFFR</sequence>
<keyword evidence="8" id="KW-1185">Reference proteome</keyword>
<evidence type="ECO:0000313" key="8">
    <source>
        <dbReference type="Proteomes" id="UP000431269"/>
    </source>
</evidence>
<dbReference type="KEGG" id="tsv:DSM104635_02682"/>
<keyword evidence="3 4" id="KW-0975">Bacterial flagellum</keyword>
<dbReference type="EMBL" id="CP047045">
    <property type="protein sequence ID" value="QGZ95830.1"/>
    <property type="molecule type" value="Genomic_DNA"/>
</dbReference>
<feature type="domain" description="Flagellin N-terminal" evidence="5">
    <location>
        <begin position="4"/>
        <end position="138"/>
    </location>
</feature>
<accession>A0A6I6MKP8</accession>
<dbReference type="InterPro" id="IPR001492">
    <property type="entry name" value="Flagellin"/>
</dbReference>
<keyword evidence="7" id="KW-0966">Cell projection</keyword>